<dbReference type="GO" id="GO:0005524">
    <property type="term" value="F:ATP binding"/>
    <property type="evidence" value="ECO:0007669"/>
    <property type="project" value="UniProtKB-KW"/>
</dbReference>
<keyword evidence="4" id="KW-1185">Reference proteome</keyword>
<sequence length="419" mass="44895">MRPAIGIDFGTTNSVVAIVGEDGSVRTLRHDTGDVFRSVLCFWAGADGRPSHAAGPAAIEAYLEEPLESRLIMSMKSYLAQRSFTETRIFGRAWGLEGLIAVFLRELLGPFADELAEARVTVGRPVRFVGERADDDLGEQRLRAAFAEAGLARVGVGLEPAAAGHRFAQDLDHPATVLVADFGGGTSDFSLLRFEPGPPRRVTALGHSGVGIAGDAFDYRIIDHVVSPLLGKGTSYSIMGGEPLPVPPAWFASFARWNQLSMMRAPRTLRDIATVARTAEHPERLQQLIRLIEDDAGYALYRAVSGVKAALSGSEVAMLDFAHGDFALRTPIARGDFEGWIEPELTRIATAVDAALVDARLGPDAVDRVFLTGGTSLVPAVRRLFEERFGAECVIAGGEFVSVAEGLALMAREEAALPA</sequence>
<keyword evidence="1" id="KW-0547">Nucleotide-binding</keyword>
<dbReference type="PANTHER" id="PTHR42749">
    <property type="entry name" value="CELL SHAPE-DETERMINING PROTEIN MREB"/>
    <property type="match status" value="1"/>
</dbReference>
<dbReference type="InterPro" id="IPR043129">
    <property type="entry name" value="ATPase_NBD"/>
</dbReference>
<dbReference type="SUPFAM" id="SSF53067">
    <property type="entry name" value="Actin-like ATPase domain"/>
    <property type="match status" value="2"/>
</dbReference>
<reference evidence="3" key="2">
    <citation type="submission" date="2020-09" db="EMBL/GenBank/DDBJ databases">
        <authorList>
            <person name="Sun Q."/>
            <person name="Zhou Y."/>
        </authorList>
    </citation>
    <scope>NUCLEOTIDE SEQUENCE</scope>
    <source>
        <strain evidence="3">CGMCC 1.3617</strain>
    </source>
</reference>
<gene>
    <name evidence="3" type="ORF">GCM10011320_49180</name>
</gene>
<dbReference type="Gene3D" id="3.90.640.10">
    <property type="entry name" value="Actin, Chain A, domain 4"/>
    <property type="match status" value="2"/>
</dbReference>
<protein>
    <submittedName>
        <fullName evidence="3">Molecular chaperone Hsp70</fullName>
    </submittedName>
</protein>
<dbReference type="CDD" id="cd10231">
    <property type="entry name" value="ASKHA_NBD_HSP70_YegD-like"/>
    <property type="match status" value="1"/>
</dbReference>
<comment type="caution">
    <text evidence="3">The sequence shown here is derived from an EMBL/GenBank/DDBJ whole genome shotgun (WGS) entry which is preliminary data.</text>
</comment>
<dbReference type="Pfam" id="PF00012">
    <property type="entry name" value="HSP70"/>
    <property type="match status" value="2"/>
</dbReference>
<dbReference type="PRINTS" id="PR00301">
    <property type="entry name" value="HEATSHOCK70"/>
</dbReference>
<proteinExistence type="predicted"/>
<evidence type="ECO:0000313" key="4">
    <source>
        <dbReference type="Proteomes" id="UP000661507"/>
    </source>
</evidence>
<evidence type="ECO:0000256" key="1">
    <source>
        <dbReference type="ARBA" id="ARBA00022741"/>
    </source>
</evidence>
<dbReference type="EMBL" id="BMKW01000014">
    <property type="protein sequence ID" value="GGJ35587.1"/>
    <property type="molecule type" value="Genomic_DNA"/>
</dbReference>
<dbReference type="InterPro" id="IPR042054">
    <property type="entry name" value="YegD-like"/>
</dbReference>
<dbReference type="PANTHER" id="PTHR42749:SF1">
    <property type="entry name" value="CELL SHAPE-DETERMINING PROTEIN MREB"/>
    <property type="match status" value="1"/>
</dbReference>
<dbReference type="Gene3D" id="3.30.420.40">
    <property type="match status" value="3"/>
</dbReference>
<reference evidence="3" key="1">
    <citation type="journal article" date="2014" name="Int. J. Syst. Evol. Microbiol.">
        <title>Complete genome sequence of Corynebacterium casei LMG S-19264T (=DSM 44701T), isolated from a smear-ripened cheese.</title>
        <authorList>
            <consortium name="US DOE Joint Genome Institute (JGI-PGF)"/>
            <person name="Walter F."/>
            <person name="Albersmeier A."/>
            <person name="Kalinowski J."/>
            <person name="Ruckert C."/>
        </authorList>
    </citation>
    <scope>NUCLEOTIDE SEQUENCE</scope>
    <source>
        <strain evidence="3">CGMCC 1.3617</strain>
    </source>
</reference>
<dbReference type="InterPro" id="IPR013126">
    <property type="entry name" value="Hsp_70_fam"/>
</dbReference>
<dbReference type="Proteomes" id="UP000661507">
    <property type="component" value="Unassembled WGS sequence"/>
</dbReference>
<organism evidence="3 4">
    <name type="scientific">Neoroseomonas lacus</name>
    <dbReference type="NCBI Taxonomy" id="287609"/>
    <lineage>
        <taxon>Bacteria</taxon>
        <taxon>Pseudomonadati</taxon>
        <taxon>Pseudomonadota</taxon>
        <taxon>Alphaproteobacteria</taxon>
        <taxon>Acetobacterales</taxon>
        <taxon>Acetobacteraceae</taxon>
        <taxon>Neoroseomonas</taxon>
    </lineage>
</organism>
<dbReference type="GO" id="GO:0140662">
    <property type="term" value="F:ATP-dependent protein folding chaperone"/>
    <property type="evidence" value="ECO:0007669"/>
    <property type="project" value="InterPro"/>
</dbReference>
<evidence type="ECO:0000313" key="3">
    <source>
        <dbReference type="EMBL" id="GGJ35587.1"/>
    </source>
</evidence>
<accession>A0A917L1P9</accession>
<name>A0A917L1P9_9PROT</name>
<dbReference type="AlphaFoldDB" id="A0A917L1P9"/>
<keyword evidence="2" id="KW-0067">ATP-binding</keyword>
<dbReference type="RefSeq" id="WP_188971801.1">
    <property type="nucleotide sequence ID" value="NZ_BMKW01000014.1"/>
</dbReference>
<evidence type="ECO:0000256" key="2">
    <source>
        <dbReference type="ARBA" id="ARBA00022840"/>
    </source>
</evidence>